<evidence type="ECO:0000313" key="3">
    <source>
        <dbReference type="EMBL" id="KAK3800014.1"/>
    </source>
</evidence>
<keyword evidence="2" id="KW-0812">Transmembrane</keyword>
<feature type="region of interest" description="Disordered" evidence="1">
    <location>
        <begin position="159"/>
        <end position="184"/>
    </location>
</feature>
<proteinExistence type="predicted"/>
<sequence>MNYSRGFSQNGTNPLTGGDFTVDQESVYIGVGVGAGLLFSLALFGLVAAVACLGQRRTGGARSARLTSTVSLARSDFDSYKSGSHYYVSSSDHIDEIMRDEVRQVRKQTRAVPSWPIEHALPASPTASVHVVRTTETISDFEDVDDVVISETKARKYRSRSSSWGRKRKEDNAHRRSEVRRVSESSIRLPEVKSIFGGPGMTSSSPESHSLATLSLNFHKPHVRMAELEKYREAEIESAGTR</sequence>
<comment type="caution">
    <text evidence="3">The sequence shown here is derived from an EMBL/GenBank/DDBJ whole genome shotgun (WGS) entry which is preliminary data.</text>
</comment>
<keyword evidence="2" id="KW-1133">Transmembrane helix</keyword>
<name>A0AAE1B5Z4_9GAST</name>
<evidence type="ECO:0000256" key="1">
    <source>
        <dbReference type="SAM" id="MobiDB-lite"/>
    </source>
</evidence>
<organism evidence="3 4">
    <name type="scientific">Elysia crispata</name>
    <name type="common">lettuce slug</name>
    <dbReference type="NCBI Taxonomy" id="231223"/>
    <lineage>
        <taxon>Eukaryota</taxon>
        <taxon>Metazoa</taxon>
        <taxon>Spiralia</taxon>
        <taxon>Lophotrochozoa</taxon>
        <taxon>Mollusca</taxon>
        <taxon>Gastropoda</taxon>
        <taxon>Heterobranchia</taxon>
        <taxon>Euthyneura</taxon>
        <taxon>Panpulmonata</taxon>
        <taxon>Sacoglossa</taxon>
        <taxon>Placobranchoidea</taxon>
        <taxon>Plakobranchidae</taxon>
        <taxon>Elysia</taxon>
    </lineage>
</organism>
<feature type="compositionally biased region" description="Basic and acidic residues" evidence="1">
    <location>
        <begin position="168"/>
        <end position="183"/>
    </location>
</feature>
<dbReference type="EMBL" id="JAWDGP010000505">
    <property type="protein sequence ID" value="KAK3800014.1"/>
    <property type="molecule type" value="Genomic_DNA"/>
</dbReference>
<accession>A0AAE1B5Z4</accession>
<keyword evidence="4" id="KW-1185">Reference proteome</keyword>
<feature type="transmembrane region" description="Helical" evidence="2">
    <location>
        <begin position="27"/>
        <end position="53"/>
    </location>
</feature>
<reference evidence="3" key="1">
    <citation type="journal article" date="2023" name="G3 (Bethesda)">
        <title>A reference genome for the long-term kleptoplast-retaining sea slug Elysia crispata morphotype clarki.</title>
        <authorList>
            <person name="Eastman K.E."/>
            <person name="Pendleton A.L."/>
            <person name="Shaikh M.A."/>
            <person name="Suttiyut T."/>
            <person name="Ogas R."/>
            <person name="Tomko P."/>
            <person name="Gavelis G."/>
            <person name="Widhalm J.R."/>
            <person name="Wisecaver J.H."/>
        </authorList>
    </citation>
    <scope>NUCLEOTIDE SEQUENCE</scope>
    <source>
        <strain evidence="3">ECLA1</strain>
    </source>
</reference>
<gene>
    <name evidence="3" type="ORF">RRG08_035613</name>
</gene>
<evidence type="ECO:0000256" key="2">
    <source>
        <dbReference type="SAM" id="Phobius"/>
    </source>
</evidence>
<dbReference type="Proteomes" id="UP001283361">
    <property type="component" value="Unassembled WGS sequence"/>
</dbReference>
<dbReference type="AlphaFoldDB" id="A0AAE1B5Z4"/>
<protein>
    <submittedName>
        <fullName evidence="3">Uncharacterized protein</fullName>
    </submittedName>
</protein>
<keyword evidence="2" id="KW-0472">Membrane</keyword>
<evidence type="ECO:0000313" key="4">
    <source>
        <dbReference type="Proteomes" id="UP001283361"/>
    </source>
</evidence>